<reference evidence="2 3" key="1">
    <citation type="submission" date="2024-01" db="EMBL/GenBank/DDBJ databases">
        <title>A draft genome for the cacao thread blight pathogen Marasmiellus scandens.</title>
        <authorList>
            <person name="Baruah I.K."/>
            <person name="Leung J."/>
            <person name="Bukari Y."/>
            <person name="Amoako-Attah I."/>
            <person name="Meinhardt L.W."/>
            <person name="Bailey B.A."/>
            <person name="Cohen S.P."/>
        </authorList>
    </citation>
    <scope>NUCLEOTIDE SEQUENCE [LARGE SCALE GENOMIC DNA]</scope>
    <source>
        <strain evidence="2 3">GH-19</strain>
    </source>
</reference>
<feature type="region of interest" description="Disordered" evidence="1">
    <location>
        <begin position="424"/>
        <end position="451"/>
    </location>
</feature>
<protein>
    <submittedName>
        <fullName evidence="2">Uncharacterized protein</fullName>
    </submittedName>
</protein>
<sequence>MSGTAADTSASAQKKRKGHHNTPPPAPGPSRTRGRPRKKAKTSEQPAESSKTLSKARYRLKNEDIPEKSQGTKLAFFLHLHLIWQLLKQDDIPKAPTEGQIQEFEARFSTEADVFTLLSNPPPIETALKDMVANLHPAALQSPSLIERDIRRIDATAIDMITSYLARFRFRFWRPNLNDDADSLYNTAHRAVAITTFKQCLISGAYSFKSPNPADATNNLLLTQIFDHFVWYYQKGIYDDEQKKPGARGANLEMINVYDRRIRLAAKRAEFLQNEGFPQQVINLVKEPFANLDDEFDDDTGKYKVKQKIGRAENVTRKKAAKEERERVVPNEPIQSELLNLPREVPPDWFDLTYFNAKMGAKARNRHANKCPALPINWQDIQDGVSGSETSWKGMSDRTWMNVHGNNIRAHRKEFVFGLDELDRASKGKRRAEDVESDDDTGNIPQDNGDD</sequence>
<comment type="caution">
    <text evidence="2">The sequence shown here is derived from an EMBL/GenBank/DDBJ whole genome shotgun (WGS) entry which is preliminary data.</text>
</comment>
<accession>A0ABR1K8K1</accession>
<feature type="compositionally biased region" description="Basic and acidic residues" evidence="1">
    <location>
        <begin position="424"/>
        <end position="434"/>
    </location>
</feature>
<evidence type="ECO:0000313" key="3">
    <source>
        <dbReference type="Proteomes" id="UP001498398"/>
    </source>
</evidence>
<name>A0ABR1K8K1_9AGAR</name>
<dbReference type="EMBL" id="JBANRG010000001">
    <property type="protein sequence ID" value="KAK7471963.1"/>
    <property type="molecule type" value="Genomic_DNA"/>
</dbReference>
<feature type="compositionally biased region" description="Polar residues" evidence="1">
    <location>
        <begin position="1"/>
        <end position="12"/>
    </location>
</feature>
<organism evidence="2 3">
    <name type="scientific">Marasmiellus scandens</name>
    <dbReference type="NCBI Taxonomy" id="2682957"/>
    <lineage>
        <taxon>Eukaryota</taxon>
        <taxon>Fungi</taxon>
        <taxon>Dikarya</taxon>
        <taxon>Basidiomycota</taxon>
        <taxon>Agaricomycotina</taxon>
        <taxon>Agaricomycetes</taxon>
        <taxon>Agaricomycetidae</taxon>
        <taxon>Agaricales</taxon>
        <taxon>Marasmiineae</taxon>
        <taxon>Omphalotaceae</taxon>
        <taxon>Marasmiellus</taxon>
    </lineage>
</organism>
<proteinExistence type="predicted"/>
<gene>
    <name evidence="2" type="ORF">VKT23_000070</name>
</gene>
<evidence type="ECO:0000313" key="2">
    <source>
        <dbReference type="EMBL" id="KAK7471963.1"/>
    </source>
</evidence>
<feature type="region of interest" description="Disordered" evidence="1">
    <location>
        <begin position="1"/>
        <end position="64"/>
    </location>
</feature>
<evidence type="ECO:0000256" key="1">
    <source>
        <dbReference type="SAM" id="MobiDB-lite"/>
    </source>
</evidence>
<feature type="compositionally biased region" description="Polar residues" evidence="1">
    <location>
        <begin position="43"/>
        <end position="53"/>
    </location>
</feature>
<keyword evidence="3" id="KW-1185">Reference proteome</keyword>
<dbReference type="Proteomes" id="UP001498398">
    <property type="component" value="Unassembled WGS sequence"/>
</dbReference>